<reference evidence="1 3" key="2">
    <citation type="journal article" date="2018" name="Plant J.">
        <title>The Physcomitrella patens chromosome-scale assembly reveals moss genome structure and evolution.</title>
        <authorList>
            <person name="Lang D."/>
            <person name="Ullrich K.K."/>
            <person name="Murat F."/>
            <person name="Fuchs J."/>
            <person name="Jenkins J."/>
            <person name="Haas F.B."/>
            <person name="Piednoel M."/>
            <person name="Gundlach H."/>
            <person name="Van Bel M."/>
            <person name="Meyberg R."/>
            <person name="Vives C."/>
            <person name="Morata J."/>
            <person name="Symeonidi A."/>
            <person name="Hiss M."/>
            <person name="Muchero W."/>
            <person name="Kamisugi Y."/>
            <person name="Saleh O."/>
            <person name="Blanc G."/>
            <person name="Decker E.L."/>
            <person name="van Gessel N."/>
            <person name="Grimwood J."/>
            <person name="Hayes R.D."/>
            <person name="Graham S.W."/>
            <person name="Gunter L.E."/>
            <person name="McDaniel S.F."/>
            <person name="Hoernstein S.N.W."/>
            <person name="Larsson A."/>
            <person name="Li F.W."/>
            <person name="Perroud P.F."/>
            <person name="Phillips J."/>
            <person name="Ranjan P."/>
            <person name="Rokshar D.S."/>
            <person name="Rothfels C.J."/>
            <person name="Schneider L."/>
            <person name="Shu S."/>
            <person name="Stevenson D.W."/>
            <person name="Thummler F."/>
            <person name="Tillich M."/>
            <person name="Villarreal Aguilar J.C."/>
            <person name="Widiez T."/>
            <person name="Wong G.K."/>
            <person name="Wymore A."/>
            <person name="Zhang Y."/>
            <person name="Zimmer A.D."/>
            <person name="Quatrano R.S."/>
            <person name="Mayer K.F.X."/>
            <person name="Goodstein D."/>
            <person name="Casacuberta J.M."/>
            <person name="Vandepoele K."/>
            <person name="Reski R."/>
            <person name="Cuming A.C."/>
            <person name="Tuskan G.A."/>
            <person name="Maumus F."/>
            <person name="Salse J."/>
            <person name="Schmutz J."/>
            <person name="Rensing S.A."/>
        </authorList>
    </citation>
    <scope>NUCLEOTIDE SEQUENCE [LARGE SCALE GENOMIC DNA]</scope>
    <source>
        <strain evidence="2 3">cv. Gransden 2004</strain>
    </source>
</reference>
<dbReference type="AlphaFoldDB" id="A0A2K1K6W3"/>
<dbReference type="Gramene" id="Pp3c8_11770V3.1">
    <property type="protein sequence ID" value="PAC:32964041.CDS.1"/>
    <property type="gene ID" value="Pp3c8_11770"/>
</dbReference>
<protein>
    <submittedName>
        <fullName evidence="1 2">Uncharacterized protein</fullName>
    </submittedName>
</protein>
<dbReference type="Gramene" id="Pp3c8_11770V3.2">
    <property type="protein sequence ID" value="PAC:32964042.CDS.1"/>
    <property type="gene ID" value="Pp3c8_11770"/>
</dbReference>
<gene>
    <name evidence="1" type="ORF">PHYPA_011404</name>
</gene>
<name>A0A2K1K6W3_PHYPA</name>
<reference evidence="2" key="3">
    <citation type="submission" date="2020-12" db="UniProtKB">
        <authorList>
            <consortium name="EnsemblPlants"/>
        </authorList>
    </citation>
    <scope>IDENTIFICATION</scope>
</reference>
<evidence type="ECO:0000313" key="1">
    <source>
        <dbReference type="EMBL" id="PNR49508.1"/>
    </source>
</evidence>
<accession>A0A2K1K6W3</accession>
<evidence type="ECO:0000313" key="2">
    <source>
        <dbReference type="EnsemblPlants" id="PAC:32964041.CDS.1"/>
    </source>
</evidence>
<dbReference type="InParanoid" id="A0A2K1K6W3"/>
<dbReference type="EnsemblPlants" id="Pp3c8_11770V3.2">
    <property type="protein sequence ID" value="PAC:32964042.CDS.1"/>
    <property type="gene ID" value="Pp3c8_11770"/>
</dbReference>
<dbReference type="EnsemblPlants" id="Pp3c8_11770V3.1">
    <property type="protein sequence ID" value="PAC:32964041.CDS.1"/>
    <property type="gene ID" value="Pp3c8_11770"/>
</dbReference>
<proteinExistence type="predicted"/>
<dbReference type="Proteomes" id="UP000006727">
    <property type="component" value="Chromosome 8"/>
</dbReference>
<dbReference type="EMBL" id="ABEU02000008">
    <property type="protein sequence ID" value="PNR49508.1"/>
    <property type="molecule type" value="Genomic_DNA"/>
</dbReference>
<reference evidence="1 3" key="1">
    <citation type="journal article" date="2008" name="Science">
        <title>The Physcomitrella genome reveals evolutionary insights into the conquest of land by plants.</title>
        <authorList>
            <person name="Rensing S."/>
            <person name="Lang D."/>
            <person name="Zimmer A."/>
            <person name="Terry A."/>
            <person name="Salamov A."/>
            <person name="Shapiro H."/>
            <person name="Nishiyama T."/>
            <person name="Perroud P.-F."/>
            <person name="Lindquist E."/>
            <person name="Kamisugi Y."/>
            <person name="Tanahashi T."/>
            <person name="Sakakibara K."/>
            <person name="Fujita T."/>
            <person name="Oishi K."/>
            <person name="Shin-I T."/>
            <person name="Kuroki Y."/>
            <person name="Toyoda A."/>
            <person name="Suzuki Y."/>
            <person name="Hashimoto A."/>
            <person name="Yamaguchi K."/>
            <person name="Sugano A."/>
            <person name="Kohara Y."/>
            <person name="Fujiyama A."/>
            <person name="Anterola A."/>
            <person name="Aoki S."/>
            <person name="Ashton N."/>
            <person name="Barbazuk W.B."/>
            <person name="Barker E."/>
            <person name="Bennetzen J."/>
            <person name="Bezanilla M."/>
            <person name="Blankenship R."/>
            <person name="Cho S.H."/>
            <person name="Dutcher S."/>
            <person name="Estelle M."/>
            <person name="Fawcett J.A."/>
            <person name="Gundlach H."/>
            <person name="Hanada K."/>
            <person name="Heyl A."/>
            <person name="Hicks K.A."/>
            <person name="Hugh J."/>
            <person name="Lohr M."/>
            <person name="Mayer K."/>
            <person name="Melkozernov A."/>
            <person name="Murata T."/>
            <person name="Nelson D."/>
            <person name="Pils B."/>
            <person name="Prigge M."/>
            <person name="Reiss B."/>
            <person name="Renner T."/>
            <person name="Rombauts S."/>
            <person name="Rushton P."/>
            <person name="Sanderfoot A."/>
            <person name="Schween G."/>
            <person name="Shiu S.-H."/>
            <person name="Stueber K."/>
            <person name="Theodoulou F.L."/>
            <person name="Tu H."/>
            <person name="Van de Peer Y."/>
            <person name="Verrier P.J."/>
            <person name="Waters E."/>
            <person name="Wood A."/>
            <person name="Yang L."/>
            <person name="Cove D."/>
            <person name="Cuming A."/>
            <person name="Hasebe M."/>
            <person name="Lucas S."/>
            <person name="Mishler D.B."/>
            <person name="Reski R."/>
            <person name="Grigoriev I."/>
            <person name="Quatrano R.S."/>
            <person name="Boore J.L."/>
        </authorList>
    </citation>
    <scope>NUCLEOTIDE SEQUENCE [LARGE SCALE GENOMIC DNA]</scope>
    <source>
        <strain evidence="2 3">cv. Gransden 2004</strain>
    </source>
</reference>
<organism evidence="1">
    <name type="scientific">Physcomitrium patens</name>
    <name type="common">Spreading-leaved earth moss</name>
    <name type="synonym">Physcomitrella patens</name>
    <dbReference type="NCBI Taxonomy" id="3218"/>
    <lineage>
        <taxon>Eukaryota</taxon>
        <taxon>Viridiplantae</taxon>
        <taxon>Streptophyta</taxon>
        <taxon>Embryophyta</taxon>
        <taxon>Bryophyta</taxon>
        <taxon>Bryophytina</taxon>
        <taxon>Bryopsida</taxon>
        <taxon>Funariidae</taxon>
        <taxon>Funariales</taxon>
        <taxon>Funariaceae</taxon>
        <taxon>Physcomitrium</taxon>
    </lineage>
</organism>
<sequence length="57" mass="6453">MSVRVFGIDGPRLQLALQLCLLSQALVPPSWCVYVCVGESLSVCWVYWYPHPLAKCR</sequence>
<keyword evidence="3" id="KW-1185">Reference proteome</keyword>
<evidence type="ECO:0000313" key="3">
    <source>
        <dbReference type="Proteomes" id="UP000006727"/>
    </source>
</evidence>